<keyword evidence="5" id="KW-0029">Amino-acid transport</keyword>
<sequence>MLLVEEVDVRYGLIQVIFGVSFEVRKAEITTIIGPNGAGKTTLLFTIAGILRNCAGKILYEQERVDTLPSWERVKKGLVLCPERRRLFPNMSVLDNLLLGAYLQKDENKVGENLERVFSLFPVLKERSKQLAGTLSGGEQQMVAIGRSLMSNPKLLMLDEPSVGLSPLVRSKIFEQIMKIRDETNTAILLVEQDAANALLIADRAYVLEDGKIVMGGTAEEVGSDKRVREVYLGL</sequence>
<dbReference type="GO" id="GO:0005524">
    <property type="term" value="F:ATP binding"/>
    <property type="evidence" value="ECO:0007669"/>
    <property type="project" value="UniProtKB-KW"/>
</dbReference>
<proteinExistence type="inferred from homology"/>
<dbReference type="SMART" id="SM00382">
    <property type="entry name" value="AAA"/>
    <property type="match status" value="1"/>
</dbReference>
<dbReference type="AlphaFoldDB" id="A0A2R6BFJ6"/>
<evidence type="ECO:0000313" key="7">
    <source>
        <dbReference type="EMBL" id="PSN97429.1"/>
    </source>
</evidence>
<keyword evidence="2" id="KW-0813">Transport</keyword>
<dbReference type="InterPro" id="IPR017871">
    <property type="entry name" value="ABC_transporter-like_CS"/>
</dbReference>
<dbReference type="InterPro" id="IPR003439">
    <property type="entry name" value="ABC_transporter-like_ATP-bd"/>
</dbReference>
<dbReference type="PANTHER" id="PTHR43820">
    <property type="entry name" value="HIGH-AFFINITY BRANCHED-CHAIN AMINO ACID TRANSPORT ATP-BINDING PROTEIN LIVF"/>
    <property type="match status" value="1"/>
</dbReference>
<dbReference type="EMBL" id="NEXM01000058">
    <property type="protein sequence ID" value="PSN97429.1"/>
    <property type="molecule type" value="Genomic_DNA"/>
</dbReference>
<evidence type="ECO:0000313" key="8">
    <source>
        <dbReference type="Proteomes" id="UP000240381"/>
    </source>
</evidence>
<dbReference type="Pfam" id="PF00005">
    <property type="entry name" value="ABC_tran"/>
    <property type="match status" value="1"/>
</dbReference>
<evidence type="ECO:0000256" key="3">
    <source>
        <dbReference type="ARBA" id="ARBA00022741"/>
    </source>
</evidence>
<evidence type="ECO:0000256" key="5">
    <source>
        <dbReference type="ARBA" id="ARBA00022970"/>
    </source>
</evidence>
<comment type="similarity">
    <text evidence="1">Belongs to the ABC transporter superfamily.</text>
</comment>
<feature type="domain" description="ABC transporter" evidence="6">
    <location>
        <begin position="2"/>
        <end position="235"/>
    </location>
</feature>
<keyword evidence="3" id="KW-0547">Nucleotide-binding</keyword>
<accession>A0A2R6BFJ6</accession>
<name>A0A2R6BFJ6_9ARCH</name>
<dbReference type="InterPro" id="IPR052156">
    <property type="entry name" value="BCAA_Transport_ATP-bd_LivF"/>
</dbReference>
<dbReference type="GO" id="GO:0015807">
    <property type="term" value="P:L-amino acid transport"/>
    <property type="evidence" value="ECO:0007669"/>
    <property type="project" value="TreeGrafter"/>
</dbReference>
<evidence type="ECO:0000256" key="4">
    <source>
        <dbReference type="ARBA" id="ARBA00022840"/>
    </source>
</evidence>
<evidence type="ECO:0000256" key="1">
    <source>
        <dbReference type="ARBA" id="ARBA00005417"/>
    </source>
</evidence>
<dbReference type="CDD" id="cd03224">
    <property type="entry name" value="ABC_TM1139_LivF_branched"/>
    <property type="match status" value="1"/>
</dbReference>
<dbReference type="GO" id="GO:0015658">
    <property type="term" value="F:branched-chain amino acid transmembrane transporter activity"/>
    <property type="evidence" value="ECO:0007669"/>
    <property type="project" value="TreeGrafter"/>
</dbReference>
<evidence type="ECO:0000259" key="6">
    <source>
        <dbReference type="PROSITE" id="PS50893"/>
    </source>
</evidence>
<dbReference type="SUPFAM" id="SSF52540">
    <property type="entry name" value="P-loop containing nucleoside triphosphate hydrolases"/>
    <property type="match status" value="1"/>
</dbReference>
<dbReference type="InterPro" id="IPR027417">
    <property type="entry name" value="P-loop_NTPase"/>
</dbReference>
<dbReference type="PROSITE" id="PS50893">
    <property type="entry name" value="ABC_TRANSPORTER_2"/>
    <property type="match status" value="1"/>
</dbReference>
<dbReference type="GO" id="GO:0016887">
    <property type="term" value="F:ATP hydrolysis activity"/>
    <property type="evidence" value="ECO:0007669"/>
    <property type="project" value="InterPro"/>
</dbReference>
<protein>
    <submittedName>
        <fullName evidence="7">Branched-chain amino acid ABC transporter ATP-binding protein</fullName>
    </submittedName>
</protein>
<comment type="caution">
    <text evidence="7">The sequence shown here is derived from an EMBL/GenBank/DDBJ whole genome shotgun (WGS) entry which is preliminary data.</text>
</comment>
<gene>
    <name evidence="7" type="primary">livF</name>
    <name evidence="7" type="ORF">B9Q11_04200</name>
</gene>
<organism evidence="7 8">
    <name type="scientific">Candidatus Marsarchaeota G2 archaeon ECH_B_SAG-F08</name>
    <dbReference type="NCBI Taxonomy" id="1978165"/>
    <lineage>
        <taxon>Archaea</taxon>
        <taxon>Candidatus Marsarchaeota</taxon>
        <taxon>Candidatus Marsarchaeota group 2</taxon>
    </lineage>
</organism>
<evidence type="ECO:0000256" key="2">
    <source>
        <dbReference type="ARBA" id="ARBA00022448"/>
    </source>
</evidence>
<keyword evidence="4 7" id="KW-0067">ATP-binding</keyword>
<dbReference type="PROSITE" id="PS00211">
    <property type="entry name" value="ABC_TRANSPORTER_1"/>
    <property type="match status" value="1"/>
</dbReference>
<dbReference type="Proteomes" id="UP000240381">
    <property type="component" value="Unassembled WGS sequence"/>
</dbReference>
<dbReference type="PANTHER" id="PTHR43820:SF4">
    <property type="entry name" value="HIGH-AFFINITY BRANCHED-CHAIN AMINO ACID TRANSPORT ATP-BINDING PROTEIN LIVF"/>
    <property type="match status" value="1"/>
</dbReference>
<reference evidence="7 8" key="1">
    <citation type="submission" date="2017-04" db="EMBL/GenBank/DDBJ databases">
        <title>Novel microbial lineages endemic to geothermal iron-oxide mats fill important gaps in the evolutionary history of Archaea.</title>
        <authorList>
            <person name="Jay Z.J."/>
            <person name="Beam J.P."/>
            <person name="Dlakic M."/>
            <person name="Rusch D.B."/>
            <person name="Kozubal M.A."/>
            <person name="Inskeep W.P."/>
        </authorList>
    </citation>
    <scope>NUCLEOTIDE SEQUENCE [LARGE SCALE GENOMIC DNA]</scope>
    <source>
        <strain evidence="7">ECH_B_SAG-F08</strain>
    </source>
</reference>
<dbReference type="InterPro" id="IPR003593">
    <property type="entry name" value="AAA+_ATPase"/>
</dbReference>
<dbReference type="Gene3D" id="3.40.50.300">
    <property type="entry name" value="P-loop containing nucleotide triphosphate hydrolases"/>
    <property type="match status" value="1"/>
</dbReference>